<gene>
    <name evidence="1" type="ordered locus">Metho_0256</name>
</gene>
<evidence type="ECO:0000313" key="1">
    <source>
        <dbReference type="EMBL" id="AGB48534.1"/>
    </source>
</evidence>
<accession>L0KX32</accession>
<evidence type="ECO:0000313" key="2">
    <source>
        <dbReference type="Proteomes" id="UP000010866"/>
    </source>
</evidence>
<dbReference type="EMBL" id="CP003362">
    <property type="protein sequence ID" value="AGB48534.1"/>
    <property type="molecule type" value="Genomic_DNA"/>
</dbReference>
<organism evidence="1 2">
    <name type="scientific">Methanomethylovorans hollandica (strain DSM 15978 / NBRC 107637 / DMS1)</name>
    <dbReference type="NCBI Taxonomy" id="867904"/>
    <lineage>
        <taxon>Archaea</taxon>
        <taxon>Methanobacteriati</taxon>
        <taxon>Methanobacteriota</taxon>
        <taxon>Stenosarchaea group</taxon>
        <taxon>Methanomicrobia</taxon>
        <taxon>Methanosarcinales</taxon>
        <taxon>Methanosarcinaceae</taxon>
        <taxon>Methanomethylovorans</taxon>
    </lineage>
</organism>
<dbReference type="KEGG" id="mhz:Metho_0256"/>
<dbReference type="AlphaFoldDB" id="L0KX32"/>
<evidence type="ECO:0008006" key="3">
    <source>
        <dbReference type="Google" id="ProtNLM"/>
    </source>
</evidence>
<dbReference type="Proteomes" id="UP000010866">
    <property type="component" value="Chromosome"/>
</dbReference>
<dbReference type="InterPro" id="IPR028994">
    <property type="entry name" value="Integrin_alpha_N"/>
</dbReference>
<keyword evidence="2" id="KW-1185">Reference proteome</keyword>
<name>L0KX32_METHD</name>
<protein>
    <recommendedName>
        <fullName evidence="3">FG-GAP repeat protein</fullName>
    </recommendedName>
</protein>
<dbReference type="HOGENOM" id="CLU_053993_0_0_2"/>
<sequence length="278" mass="29489" precursor="true">MGAIDLKIKVVLITTLMVLLFTNLACASFIAIYDNSQVGTWVVETVGSSAGAEVIGFGWSGAEPIVGDWDGDGSKEVGVYNRAGNNFLIRYPDSSYEVIGLGWSGVTPVVGDFDGDGNEDVGVYDNKGTWAFDITTCVRIVGFGWSGVEPVVGDWNGDGADEVGIYNRPGNNFLVPQGNNFRVIGLGWPGVIPIVGNWDSNPNDEVGVYDPQTSAFALEGQNPFVFGKPGSQPIIGDVDSDGITEIGVCNPDGTIVYNSAEQYSIEVQKWRGSTLIGA</sequence>
<reference evidence="2" key="1">
    <citation type="submission" date="2012-02" db="EMBL/GenBank/DDBJ databases">
        <title>Complete sequence of chromosome of Methanomethylovorans hollandica DSM 15978.</title>
        <authorList>
            <person name="Lucas S."/>
            <person name="Copeland A."/>
            <person name="Lapidus A."/>
            <person name="Glavina del Rio T."/>
            <person name="Dalin E."/>
            <person name="Tice H."/>
            <person name="Bruce D."/>
            <person name="Goodwin L."/>
            <person name="Pitluck S."/>
            <person name="Peters L."/>
            <person name="Mikhailova N."/>
            <person name="Held B."/>
            <person name="Kyrpides N."/>
            <person name="Mavromatis K."/>
            <person name="Ivanova N."/>
            <person name="Brettin T."/>
            <person name="Detter J.C."/>
            <person name="Han C."/>
            <person name="Larimer F."/>
            <person name="Land M."/>
            <person name="Hauser L."/>
            <person name="Markowitz V."/>
            <person name="Cheng J.-F."/>
            <person name="Hugenholtz P."/>
            <person name="Woyke T."/>
            <person name="Wu D."/>
            <person name="Spring S."/>
            <person name="Schroeder M."/>
            <person name="Brambilla E."/>
            <person name="Klenk H.-P."/>
            <person name="Eisen J.A."/>
        </authorList>
    </citation>
    <scope>NUCLEOTIDE SEQUENCE [LARGE SCALE GENOMIC DNA]</scope>
    <source>
        <strain evidence="2">DSM 15978 / NBRC 107637 / DMS1</strain>
    </source>
</reference>
<proteinExistence type="predicted"/>
<dbReference type="SUPFAM" id="SSF69318">
    <property type="entry name" value="Integrin alpha N-terminal domain"/>
    <property type="match status" value="1"/>
</dbReference>